<evidence type="ECO:0008006" key="5">
    <source>
        <dbReference type="Google" id="ProtNLM"/>
    </source>
</evidence>
<feature type="chain" id="PRO_5043774684" description="Glycosyl transferase family 1 domain-containing protein" evidence="2">
    <location>
        <begin position="23"/>
        <end position="474"/>
    </location>
</feature>
<evidence type="ECO:0000256" key="2">
    <source>
        <dbReference type="SAM" id="SignalP"/>
    </source>
</evidence>
<organism evidence="3 4">
    <name type="scientific">Lagenidium giganteum</name>
    <dbReference type="NCBI Taxonomy" id="4803"/>
    <lineage>
        <taxon>Eukaryota</taxon>
        <taxon>Sar</taxon>
        <taxon>Stramenopiles</taxon>
        <taxon>Oomycota</taxon>
        <taxon>Peronosporomycetes</taxon>
        <taxon>Pythiales</taxon>
        <taxon>Pythiaceae</taxon>
    </lineage>
</organism>
<keyword evidence="4" id="KW-1185">Reference proteome</keyword>
<dbReference type="Proteomes" id="UP001146120">
    <property type="component" value="Unassembled WGS sequence"/>
</dbReference>
<name>A0AAV2Z3M2_9STRA</name>
<feature type="signal peptide" evidence="2">
    <location>
        <begin position="1"/>
        <end position="22"/>
    </location>
</feature>
<comment type="caution">
    <text evidence="3">The sequence shown here is derived from an EMBL/GenBank/DDBJ whole genome shotgun (WGS) entry which is preliminary data.</text>
</comment>
<dbReference type="EMBL" id="DAKRPA010000065">
    <property type="protein sequence ID" value="DBA00360.1"/>
    <property type="molecule type" value="Genomic_DNA"/>
</dbReference>
<accession>A0AAV2Z3M2</accession>
<reference evidence="3" key="1">
    <citation type="submission" date="2022-11" db="EMBL/GenBank/DDBJ databases">
        <authorList>
            <person name="Morgan W.R."/>
            <person name="Tartar A."/>
        </authorList>
    </citation>
    <scope>NUCLEOTIDE SEQUENCE</scope>
    <source>
        <strain evidence="3">ARSEF 373</strain>
    </source>
</reference>
<feature type="region of interest" description="Disordered" evidence="1">
    <location>
        <begin position="65"/>
        <end position="89"/>
    </location>
</feature>
<evidence type="ECO:0000256" key="1">
    <source>
        <dbReference type="SAM" id="MobiDB-lite"/>
    </source>
</evidence>
<dbReference type="Pfam" id="PF13692">
    <property type="entry name" value="Glyco_trans_1_4"/>
    <property type="match status" value="1"/>
</dbReference>
<evidence type="ECO:0000313" key="4">
    <source>
        <dbReference type="Proteomes" id="UP001146120"/>
    </source>
</evidence>
<sequence>MMRWSIMALVALIAVAHGAAEANKAVVVPSVIWYAPFLSGGGYCSEAHSYVTALHEVMHEDVAQEPETAQHGDDVISGAGSTTGGSEPQKPAKLFNLYLTQHGDSYNAAFIRNLPEESRDVLEQHWIEERDFHWRLKKQLVAIAVCHSEPGAWHPARYKTSRCPPAQAMIKVGRTMFETDRVPKGWPERMNKMDEIWVPTKFQEKIFADGGVEEEKLVVVPEAVDIHFFDPAKVSAAYDLASQVKFTMTDSTTVFLSIFKWEERKGWKILLKAYFQAFARQDDVVLVLLTNAYHVEEESAKDFMETIEAFTMAELGKKLSELPHLHLLPPHIPQSQMPSLYKAATAFVLPSRGEGWGRPHVEAMSMGLPLISTFWSGMTEYMTEENSYPLRIDGLVEIEDGAFRGHKWANPSVDHLIELMTHEARKKGKQARQDMVTRFSPEVIGKIVLGHFKRLLKSLEDANDDVDSTKHEEL</sequence>
<reference evidence="3" key="2">
    <citation type="journal article" date="2023" name="Microbiol Resour">
        <title>Decontamination and Annotation of the Draft Genome Sequence of the Oomycete Lagenidium giganteum ARSEF 373.</title>
        <authorList>
            <person name="Morgan W.R."/>
            <person name="Tartar A."/>
        </authorList>
    </citation>
    <scope>NUCLEOTIDE SEQUENCE</scope>
    <source>
        <strain evidence="3">ARSEF 373</strain>
    </source>
</reference>
<dbReference type="SUPFAM" id="SSF53756">
    <property type="entry name" value="UDP-Glycosyltransferase/glycogen phosphorylase"/>
    <property type="match status" value="1"/>
</dbReference>
<proteinExistence type="predicted"/>
<feature type="compositionally biased region" description="Basic and acidic residues" evidence="1">
    <location>
        <begin position="65"/>
        <end position="74"/>
    </location>
</feature>
<gene>
    <name evidence="3" type="ORF">N0F65_000545</name>
</gene>
<dbReference type="PANTHER" id="PTHR46656">
    <property type="entry name" value="PUTATIVE-RELATED"/>
    <property type="match status" value="1"/>
</dbReference>
<dbReference type="PANTHER" id="PTHR46656:SF3">
    <property type="entry name" value="PUTATIVE-RELATED"/>
    <property type="match status" value="1"/>
</dbReference>
<dbReference type="Gene3D" id="3.40.50.2000">
    <property type="entry name" value="Glycogen Phosphorylase B"/>
    <property type="match status" value="1"/>
</dbReference>
<evidence type="ECO:0000313" key="3">
    <source>
        <dbReference type="EMBL" id="DBA00360.1"/>
    </source>
</evidence>
<dbReference type="AlphaFoldDB" id="A0AAV2Z3M2"/>
<keyword evidence="2" id="KW-0732">Signal</keyword>
<protein>
    <recommendedName>
        <fullName evidence="5">Glycosyl transferase family 1 domain-containing protein</fullName>
    </recommendedName>
</protein>